<feature type="chain" id="PRO_5001644320" description="Odorant-binding protein" evidence="1">
    <location>
        <begin position="20"/>
        <end position="218"/>
    </location>
</feature>
<evidence type="ECO:0008006" key="4">
    <source>
        <dbReference type="Google" id="ProtNLM"/>
    </source>
</evidence>
<evidence type="ECO:0000313" key="3">
    <source>
        <dbReference type="Proteomes" id="UP000027135"/>
    </source>
</evidence>
<sequence length="218" mass="25395">MDAAYGILFLACTCAIVTATDLSFDYASFRSKYDISTRVRRESPNDTLHFLEPCCSYKTVYTEEDDRIFQECFTEVENKYQLNISYDEEPETTTDNGREIFTEQEMNIFRNRSLCYPQCYLQKANAADSEGNIIAAEAIKLMKSAIPFTDEKFWTAVERICTKVPPNPDKFHICKEDAMNFKFCVSYMADMHCPENLQRKSKACDDYRLELKKRYGEN</sequence>
<proteinExistence type="predicted"/>
<dbReference type="AlphaFoldDB" id="A0A067QUA2"/>
<evidence type="ECO:0000256" key="1">
    <source>
        <dbReference type="SAM" id="SignalP"/>
    </source>
</evidence>
<accession>A0A067QUA2</accession>
<evidence type="ECO:0000313" key="2">
    <source>
        <dbReference type="EMBL" id="KDR13608.1"/>
    </source>
</evidence>
<dbReference type="GO" id="GO:0005549">
    <property type="term" value="F:odorant binding"/>
    <property type="evidence" value="ECO:0007669"/>
    <property type="project" value="InterPro"/>
</dbReference>
<keyword evidence="1" id="KW-0732">Signal</keyword>
<dbReference type="Proteomes" id="UP000027135">
    <property type="component" value="Unassembled WGS sequence"/>
</dbReference>
<dbReference type="InParanoid" id="A0A067QUA2"/>
<dbReference type="EMBL" id="KK852935">
    <property type="protein sequence ID" value="KDR13608.1"/>
    <property type="molecule type" value="Genomic_DNA"/>
</dbReference>
<gene>
    <name evidence="2" type="ORF">L798_12434</name>
</gene>
<keyword evidence="3" id="KW-1185">Reference proteome</keyword>
<dbReference type="InterPro" id="IPR036728">
    <property type="entry name" value="PBP_GOBP_sf"/>
</dbReference>
<name>A0A067QUA2_ZOONE</name>
<feature type="signal peptide" evidence="1">
    <location>
        <begin position="1"/>
        <end position="19"/>
    </location>
</feature>
<dbReference type="SUPFAM" id="SSF47565">
    <property type="entry name" value="Insect pheromone/odorant-binding proteins"/>
    <property type="match status" value="1"/>
</dbReference>
<organism evidence="2 3">
    <name type="scientific">Zootermopsis nevadensis</name>
    <name type="common">Dampwood termite</name>
    <dbReference type="NCBI Taxonomy" id="136037"/>
    <lineage>
        <taxon>Eukaryota</taxon>
        <taxon>Metazoa</taxon>
        <taxon>Ecdysozoa</taxon>
        <taxon>Arthropoda</taxon>
        <taxon>Hexapoda</taxon>
        <taxon>Insecta</taxon>
        <taxon>Pterygota</taxon>
        <taxon>Neoptera</taxon>
        <taxon>Polyneoptera</taxon>
        <taxon>Dictyoptera</taxon>
        <taxon>Blattodea</taxon>
        <taxon>Blattoidea</taxon>
        <taxon>Termitoidae</taxon>
        <taxon>Termopsidae</taxon>
        <taxon>Zootermopsis</taxon>
    </lineage>
</organism>
<reference evidence="2 3" key="1">
    <citation type="journal article" date="2014" name="Nat. Commun.">
        <title>Molecular traces of alternative social organization in a termite genome.</title>
        <authorList>
            <person name="Terrapon N."/>
            <person name="Li C."/>
            <person name="Robertson H.M."/>
            <person name="Ji L."/>
            <person name="Meng X."/>
            <person name="Booth W."/>
            <person name="Chen Z."/>
            <person name="Childers C.P."/>
            <person name="Glastad K.M."/>
            <person name="Gokhale K."/>
            <person name="Gowin J."/>
            <person name="Gronenberg W."/>
            <person name="Hermansen R.A."/>
            <person name="Hu H."/>
            <person name="Hunt B.G."/>
            <person name="Huylmans A.K."/>
            <person name="Khalil S.M."/>
            <person name="Mitchell R.D."/>
            <person name="Munoz-Torres M.C."/>
            <person name="Mustard J.A."/>
            <person name="Pan H."/>
            <person name="Reese J.T."/>
            <person name="Scharf M.E."/>
            <person name="Sun F."/>
            <person name="Vogel H."/>
            <person name="Xiao J."/>
            <person name="Yang W."/>
            <person name="Yang Z."/>
            <person name="Yang Z."/>
            <person name="Zhou J."/>
            <person name="Zhu J."/>
            <person name="Brent C.S."/>
            <person name="Elsik C.G."/>
            <person name="Goodisman M.A."/>
            <person name="Liberles D.A."/>
            <person name="Roe R.M."/>
            <person name="Vargo E.L."/>
            <person name="Vilcinskas A."/>
            <person name="Wang J."/>
            <person name="Bornberg-Bauer E."/>
            <person name="Korb J."/>
            <person name="Zhang G."/>
            <person name="Liebig J."/>
        </authorList>
    </citation>
    <scope>NUCLEOTIDE SEQUENCE [LARGE SCALE GENOMIC DNA]</scope>
    <source>
        <tissue evidence="2">Whole organism</tissue>
    </source>
</reference>
<protein>
    <recommendedName>
        <fullName evidence="4">Odorant-binding protein</fullName>
    </recommendedName>
</protein>